<evidence type="ECO:0000313" key="3">
    <source>
        <dbReference type="Proteomes" id="UP000320390"/>
    </source>
</evidence>
<evidence type="ECO:0000313" key="2">
    <source>
        <dbReference type="EMBL" id="QDV09554.1"/>
    </source>
</evidence>
<proteinExistence type="predicted"/>
<organism evidence="2 3">
    <name type="scientific">Saltatorellus ferox</name>
    <dbReference type="NCBI Taxonomy" id="2528018"/>
    <lineage>
        <taxon>Bacteria</taxon>
        <taxon>Pseudomonadati</taxon>
        <taxon>Planctomycetota</taxon>
        <taxon>Planctomycetia</taxon>
        <taxon>Planctomycetia incertae sedis</taxon>
        <taxon>Saltatorellus</taxon>
    </lineage>
</organism>
<sequence length="205" mass="22413" precursor="true">MNRSFAHLLVVSGLFASCYSTATLHTARPIEKGEVQGAFALGSFVGEEDGDFAALPTLEGQVRFGLDERFDLGVQITNLGILGIDVNYAVLLTEDQALSIDPTVEFTYGTYLWLPILWDFHQTENLTLTGSIRGGRYWPSQDNAGKDYLLDDLEADVWLYGPGLAAKIRLNDSVSLAPEVRVLWADREGVSTSPPLVSVSLGLIF</sequence>
<evidence type="ECO:0000256" key="1">
    <source>
        <dbReference type="SAM" id="SignalP"/>
    </source>
</evidence>
<accession>A0A518EZP3</accession>
<dbReference type="Proteomes" id="UP000320390">
    <property type="component" value="Chromosome"/>
</dbReference>
<evidence type="ECO:0008006" key="4">
    <source>
        <dbReference type="Google" id="ProtNLM"/>
    </source>
</evidence>
<reference evidence="2 3" key="1">
    <citation type="submission" date="2019-02" db="EMBL/GenBank/DDBJ databases">
        <title>Deep-cultivation of Planctomycetes and their phenomic and genomic characterization uncovers novel biology.</title>
        <authorList>
            <person name="Wiegand S."/>
            <person name="Jogler M."/>
            <person name="Boedeker C."/>
            <person name="Pinto D."/>
            <person name="Vollmers J."/>
            <person name="Rivas-Marin E."/>
            <person name="Kohn T."/>
            <person name="Peeters S.H."/>
            <person name="Heuer A."/>
            <person name="Rast P."/>
            <person name="Oberbeckmann S."/>
            <person name="Bunk B."/>
            <person name="Jeske O."/>
            <person name="Meyerdierks A."/>
            <person name="Storesund J.E."/>
            <person name="Kallscheuer N."/>
            <person name="Luecker S."/>
            <person name="Lage O.M."/>
            <person name="Pohl T."/>
            <person name="Merkel B.J."/>
            <person name="Hornburger P."/>
            <person name="Mueller R.-W."/>
            <person name="Bruemmer F."/>
            <person name="Labrenz M."/>
            <person name="Spormann A.M."/>
            <person name="Op den Camp H."/>
            <person name="Overmann J."/>
            <person name="Amann R."/>
            <person name="Jetten M.S.M."/>
            <person name="Mascher T."/>
            <person name="Medema M.H."/>
            <person name="Devos D.P."/>
            <person name="Kaster A.-K."/>
            <person name="Ovreas L."/>
            <person name="Rohde M."/>
            <person name="Galperin M.Y."/>
            <person name="Jogler C."/>
        </authorList>
    </citation>
    <scope>NUCLEOTIDE SEQUENCE [LARGE SCALE GENOMIC DNA]</scope>
    <source>
        <strain evidence="2 3">Poly30</strain>
    </source>
</reference>
<gene>
    <name evidence="2" type="ORF">Poly30_51120</name>
</gene>
<keyword evidence="3" id="KW-1185">Reference proteome</keyword>
<keyword evidence="1" id="KW-0732">Signal</keyword>
<name>A0A518EZP3_9BACT</name>
<dbReference type="EMBL" id="CP036434">
    <property type="protein sequence ID" value="QDV09554.1"/>
    <property type="molecule type" value="Genomic_DNA"/>
</dbReference>
<feature type="signal peptide" evidence="1">
    <location>
        <begin position="1"/>
        <end position="22"/>
    </location>
</feature>
<dbReference type="AlphaFoldDB" id="A0A518EZP3"/>
<dbReference type="RefSeq" id="WP_145204116.1">
    <property type="nucleotide sequence ID" value="NZ_CP036434.1"/>
</dbReference>
<protein>
    <recommendedName>
        <fullName evidence="4">Outer membrane protein beta-barrel domain-containing protein</fullName>
    </recommendedName>
</protein>
<feature type="chain" id="PRO_5022018491" description="Outer membrane protein beta-barrel domain-containing protein" evidence="1">
    <location>
        <begin position="23"/>
        <end position="205"/>
    </location>
</feature>
<dbReference type="PROSITE" id="PS51257">
    <property type="entry name" value="PROKAR_LIPOPROTEIN"/>
    <property type="match status" value="1"/>
</dbReference>